<reference evidence="2" key="1">
    <citation type="submission" date="2016-10" db="EMBL/GenBank/DDBJ databases">
        <authorList>
            <person name="Varghese N."/>
            <person name="Submissions S."/>
        </authorList>
    </citation>
    <scope>NUCLEOTIDE SEQUENCE [LARGE SCALE GENOMIC DNA]</scope>
    <source>
        <strain evidence="2">DSM 45079</strain>
    </source>
</reference>
<protein>
    <recommendedName>
        <fullName evidence="3">Small integral membrane protein</fullName>
    </recommendedName>
</protein>
<proteinExistence type="predicted"/>
<accession>A0A1H2L780</accession>
<gene>
    <name evidence="1" type="ORF">SAMN04488563_5338</name>
</gene>
<sequence>MNATGIGLVAGLLLALAATTGGLGGFLLAIVLGLAGLAVAGHLSGELDVRALWRGRERD</sequence>
<evidence type="ECO:0008006" key="3">
    <source>
        <dbReference type="Google" id="ProtNLM"/>
    </source>
</evidence>
<keyword evidence="2" id="KW-1185">Reference proteome</keyword>
<dbReference type="EMBL" id="LT629791">
    <property type="protein sequence ID" value="SDU76853.1"/>
    <property type="molecule type" value="Genomic_DNA"/>
</dbReference>
<name>A0A1H2L780_9ACTN</name>
<dbReference type="RefSeq" id="WP_046772556.1">
    <property type="nucleotide sequence ID" value="NZ_LBMC01000066.1"/>
</dbReference>
<organism evidence="1 2">
    <name type="scientific">Jiangella alkaliphila</name>
    <dbReference type="NCBI Taxonomy" id="419479"/>
    <lineage>
        <taxon>Bacteria</taxon>
        <taxon>Bacillati</taxon>
        <taxon>Actinomycetota</taxon>
        <taxon>Actinomycetes</taxon>
        <taxon>Jiangellales</taxon>
        <taxon>Jiangellaceae</taxon>
        <taxon>Jiangella</taxon>
    </lineage>
</organism>
<evidence type="ECO:0000313" key="2">
    <source>
        <dbReference type="Proteomes" id="UP000182977"/>
    </source>
</evidence>
<evidence type="ECO:0000313" key="1">
    <source>
        <dbReference type="EMBL" id="SDU76853.1"/>
    </source>
</evidence>
<dbReference type="Proteomes" id="UP000182977">
    <property type="component" value="Chromosome I"/>
</dbReference>
<dbReference type="STRING" id="419479.SAMN04488563_5338"/>
<dbReference type="AlphaFoldDB" id="A0A1H2L780"/>